<dbReference type="OrthoDB" id="241383at2"/>
<dbReference type="RefSeq" id="WP_132478131.1">
    <property type="nucleotide sequence ID" value="NZ_JBHRVM010000001.1"/>
</dbReference>
<evidence type="ECO:0000313" key="1">
    <source>
        <dbReference type="EMBL" id="TCU93158.1"/>
    </source>
</evidence>
<keyword evidence="2" id="KW-1185">Reference proteome</keyword>
<gene>
    <name evidence="1" type="ORF">EV686_11240</name>
</gene>
<organism evidence="1 2">
    <name type="scientific">Paracandidimonas soli</name>
    <dbReference type="NCBI Taxonomy" id="1917182"/>
    <lineage>
        <taxon>Bacteria</taxon>
        <taxon>Pseudomonadati</taxon>
        <taxon>Pseudomonadota</taxon>
        <taxon>Betaproteobacteria</taxon>
        <taxon>Burkholderiales</taxon>
        <taxon>Alcaligenaceae</taxon>
        <taxon>Paracandidimonas</taxon>
    </lineage>
</organism>
<name>A0A4R3URY2_9BURK</name>
<protein>
    <submittedName>
        <fullName evidence="1">Uncharacterized protein</fullName>
    </submittedName>
</protein>
<dbReference type="AlphaFoldDB" id="A0A4R3URY2"/>
<accession>A0A4R3URY2</accession>
<reference evidence="1 2" key="1">
    <citation type="submission" date="2019-03" db="EMBL/GenBank/DDBJ databases">
        <title>Genomic Encyclopedia of Type Strains, Phase IV (KMG-IV): sequencing the most valuable type-strain genomes for metagenomic binning, comparative biology and taxonomic classification.</title>
        <authorList>
            <person name="Goeker M."/>
        </authorList>
    </citation>
    <scope>NUCLEOTIDE SEQUENCE [LARGE SCALE GENOMIC DNA]</scope>
    <source>
        <strain evidence="1 2">DSM 100048</strain>
    </source>
</reference>
<evidence type="ECO:0000313" key="2">
    <source>
        <dbReference type="Proteomes" id="UP000294692"/>
    </source>
</evidence>
<sequence length="366" mass="39601">MRTFIKAGMLALLAALLITGLYRPKPLEEQLMHLQVEQAMPEYADTLSDEPADLQALFLAYAYDPVLLAKARLALLRYPELARPIFLTFGDSTDFQDVLRKYGEDIVLPIHYFLANEVLTLEWMRSMNEAARAALNVFRSQQEQEQNASAGNAAGGSLTAEQRGWYAIQFLAAEGYDFLGQFVMAPGGVVRWVQTERVLEGINSFFAGGLRGLETKVRREEAIAMGDIGWAAVDVAVGVSAFKLLRMGRAGAAGGQAMTFSQRSAALGSGLWRGSAIGARLVKYGAPAVLAYVAIQHPSVIHSLLADAAEKLGLPVALVQVAGWTLLLTPVLLVLRLLLGPLAWVMAGVASLLRWGVRSGRSELSG</sequence>
<comment type="caution">
    <text evidence="1">The sequence shown here is derived from an EMBL/GenBank/DDBJ whole genome shotgun (WGS) entry which is preliminary data.</text>
</comment>
<dbReference type="Proteomes" id="UP000294692">
    <property type="component" value="Unassembled WGS sequence"/>
</dbReference>
<dbReference type="EMBL" id="SMBX01000012">
    <property type="protein sequence ID" value="TCU93158.1"/>
    <property type="molecule type" value="Genomic_DNA"/>
</dbReference>
<proteinExistence type="predicted"/>